<dbReference type="WBParaSite" id="PDA_v2.g7383.t1">
    <property type="protein sequence ID" value="PDA_v2.g7383.t1"/>
    <property type="gene ID" value="PDA_v2.g7383"/>
</dbReference>
<feature type="region of interest" description="Disordered" evidence="1">
    <location>
        <begin position="1"/>
        <end position="47"/>
    </location>
</feature>
<sequence length="135" mass="15017">MSTDVIIDNSQNNEQEEPQSHQQQPAETVIEEDALPPPQHQSAEEEENLAVVNNTNAVQDEVHGDEEEIPIAIEVVSDEDEIDVDGVQYPKEEVISREPIVFEDNVTITLGQPHNLVADGFVNFCMGNIHSECMP</sequence>
<protein>
    <submittedName>
        <fullName evidence="3">Uncharacterized protein</fullName>
    </submittedName>
</protein>
<evidence type="ECO:0000313" key="2">
    <source>
        <dbReference type="Proteomes" id="UP000887578"/>
    </source>
</evidence>
<dbReference type="Proteomes" id="UP000887578">
    <property type="component" value="Unplaced"/>
</dbReference>
<dbReference type="AlphaFoldDB" id="A0A914QZ73"/>
<name>A0A914QZ73_9BILA</name>
<evidence type="ECO:0000256" key="1">
    <source>
        <dbReference type="SAM" id="MobiDB-lite"/>
    </source>
</evidence>
<organism evidence="2 3">
    <name type="scientific">Panagrolaimus davidi</name>
    <dbReference type="NCBI Taxonomy" id="227884"/>
    <lineage>
        <taxon>Eukaryota</taxon>
        <taxon>Metazoa</taxon>
        <taxon>Ecdysozoa</taxon>
        <taxon>Nematoda</taxon>
        <taxon>Chromadorea</taxon>
        <taxon>Rhabditida</taxon>
        <taxon>Tylenchina</taxon>
        <taxon>Panagrolaimomorpha</taxon>
        <taxon>Panagrolaimoidea</taxon>
        <taxon>Panagrolaimidae</taxon>
        <taxon>Panagrolaimus</taxon>
    </lineage>
</organism>
<evidence type="ECO:0000313" key="3">
    <source>
        <dbReference type="WBParaSite" id="PDA_v2.g7383.t1"/>
    </source>
</evidence>
<proteinExistence type="predicted"/>
<accession>A0A914QZ73</accession>
<reference evidence="3" key="1">
    <citation type="submission" date="2022-11" db="UniProtKB">
        <authorList>
            <consortium name="WormBaseParasite"/>
        </authorList>
    </citation>
    <scope>IDENTIFICATION</scope>
</reference>
<keyword evidence="2" id="KW-1185">Reference proteome</keyword>